<dbReference type="GO" id="GO:0005634">
    <property type="term" value="C:nucleus"/>
    <property type="evidence" value="ECO:0007669"/>
    <property type="project" value="TreeGrafter"/>
</dbReference>
<feature type="compositionally biased region" description="Polar residues" evidence="4">
    <location>
        <begin position="424"/>
        <end position="438"/>
    </location>
</feature>
<evidence type="ECO:0000313" key="5">
    <source>
        <dbReference type="EMBL" id="GFU03726.1"/>
    </source>
</evidence>
<dbReference type="PANTHER" id="PTHR13393:SF0">
    <property type="entry name" value="RNA N6-ADENOSINE-METHYLTRANSFERASE METTL16"/>
    <property type="match status" value="1"/>
</dbReference>
<feature type="binding site" evidence="3">
    <location>
        <position position="128"/>
    </location>
    <ligand>
        <name>S-adenosyl-L-methionine</name>
        <dbReference type="ChEBI" id="CHEBI:59789"/>
    </ligand>
</feature>
<dbReference type="OrthoDB" id="514248at2759"/>
<dbReference type="EMBL" id="BMAW01027736">
    <property type="protein sequence ID" value="GFU03726.1"/>
    <property type="molecule type" value="Genomic_DNA"/>
</dbReference>
<feature type="binding site" evidence="3">
    <location>
        <position position="178"/>
    </location>
    <ligand>
        <name>S-adenosyl-L-methionine</name>
        <dbReference type="ChEBI" id="CHEBI:59789"/>
    </ligand>
</feature>
<proteinExistence type="predicted"/>
<dbReference type="InterPro" id="IPR029063">
    <property type="entry name" value="SAM-dependent_MTases_sf"/>
</dbReference>
<feature type="binding site" evidence="3">
    <location>
        <position position="155"/>
    </location>
    <ligand>
        <name>S-adenosyl-L-methionine</name>
        <dbReference type="ChEBI" id="CHEBI:59789"/>
    </ligand>
</feature>
<dbReference type="AlphaFoldDB" id="A0A8X6Q6Y1"/>
<keyword evidence="3" id="KW-0949">S-adenosyl-L-methionine</keyword>
<dbReference type="InterPro" id="IPR010286">
    <property type="entry name" value="METTL16/RlmF"/>
</dbReference>
<evidence type="ECO:0000256" key="4">
    <source>
        <dbReference type="SAM" id="MobiDB-lite"/>
    </source>
</evidence>
<keyword evidence="1" id="KW-0489">Methyltransferase</keyword>
<feature type="region of interest" description="Disordered" evidence="4">
    <location>
        <begin position="410"/>
        <end position="438"/>
    </location>
</feature>
<feature type="region of interest" description="Disordered" evidence="4">
    <location>
        <begin position="520"/>
        <end position="543"/>
    </location>
</feature>
<name>A0A8X6Q6Y1_NEPPI</name>
<dbReference type="GO" id="GO:0070475">
    <property type="term" value="P:rRNA base methylation"/>
    <property type="evidence" value="ECO:0007669"/>
    <property type="project" value="TreeGrafter"/>
</dbReference>
<dbReference type="SUPFAM" id="SSF53335">
    <property type="entry name" value="S-adenosyl-L-methionine-dependent methyltransferases"/>
    <property type="match status" value="1"/>
</dbReference>
<keyword evidence="2" id="KW-0808">Transferase</keyword>
<evidence type="ECO:0000313" key="6">
    <source>
        <dbReference type="Proteomes" id="UP000887013"/>
    </source>
</evidence>
<feature type="compositionally biased region" description="Polar residues" evidence="4">
    <location>
        <begin position="527"/>
        <end position="537"/>
    </location>
</feature>
<evidence type="ECO:0000256" key="2">
    <source>
        <dbReference type="ARBA" id="ARBA00022679"/>
    </source>
</evidence>
<dbReference type="Pfam" id="PF05971">
    <property type="entry name" value="Methyltransf_10"/>
    <property type="match status" value="1"/>
</dbReference>
<dbReference type="Gene3D" id="3.40.50.150">
    <property type="entry name" value="Vaccinia Virus protein VP39"/>
    <property type="match status" value="1"/>
</dbReference>
<sequence>MIYGAPIRLPGKFLCPSKQNADPVTFMGKLRESMQRISAPMTRHQGQNTIFVRKDLTTCCHIFLLTDSMKKDYPEFRKYLIPDRKCKVRVDFTDTSALRTLTKILLKKDFNLDVEIPDGFLIPTIPQRLNYILWIEDLLTALPKKNQTVSAIDIGTGPCAILSILGSKKNDWHFISTETTDEAIHWAKENINANNLKSWIEVVKVREDSILQEIMTTDEKCYDFCLCNPPFFENIEDIRKKSPKVKEKIEIYAKKEEIFSKGGETAFVKQMIKDSLQFRDRISLYTSMFGKKKSFVEILKELQNIKDVTYTKTEFCQGNTIRWGIAWTFLKSVDFIQLEKPKPKKSKKAKPPLVHSILRKDANGRITSVENILERIKKILLELEILSKLIKFAENYAEVQIMSNKNTWSHQRRKRREKLKSEIQDANNVRSETSPQTNICSSYLNDTASETKEEFNNNSKNVDSENASRSISVTDANESIYITNNNLSSIKSEFSVHLKREKNLQSDDIQSNITSFNARNVDLPVTSPDNSQQSSVSAKRKRNDEIEINKDVILDSNTQCKRSKNTANNLPESKVYKSSEDFVSNKCKRKSDWETSSQKKIKLAPMESEHQNDIESMHSEEMPLLFSTIKLRKTKEHILFEMNCPPEYNRESLHQMFQLFKNKFI</sequence>
<keyword evidence="6" id="KW-1185">Reference proteome</keyword>
<gene>
    <name evidence="5" type="primary">METTL16</name>
    <name evidence="5" type="ORF">NPIL_78781</name>
</gene>
<accession>A0A8X6Q6Y1</accession>
<protein>
    <submittedName>
        <fullName evidence="5">RNA N6-adenosine-methyltransferase METTL16</fullName>
    </submittedName>
</protein>
<evidence type="ECO:0000256" key="1">
    <source>
        <dbReference type="ARBA" id="ARBA00022603"/>
    </source>
</evidence>
<evidence type="ECO:0000256" key="3">
    <source>
        <dbReference type="PIRSR" id="PIRSR037350-1"/>
    </source>
</evidence>
<feature type="binding site" evidence="3">
    <location>
        <position position="228"/>
    </location>
    <ligand>
        <name>S-adenosyl-L-methionine</name>
        <dbReference type="ChEBI" id="CHEBI:59789"/>
    </ligand>
</feature>
<dbReference type="CDD" id="cd02440">
    <property type="entry name" value="AdoMet_MTases"/>
    <property type="match status" value="1"/>
</dbReference>
<dbReference type="GO" id="GO:0120048">
    <property type="term" value="F:U6 snRNA (adenine-(43)-N(6))-methyltransferase activity"/>
    <property type="evidence" value="ECO:0007669"/>
    <property type="project" value="UniProtKB-EC"/>
</dbReference>
<dbReference type="Proteomes" id="UP000887013">
    <property type="component" value="Unassembled WGS sequence"/>
</dbReference>
<organism evidence="5 6">
    <name type="scientific">Nephila pilipes</name>
    <name type="common">Giant wood spider</name>
    <name type="synonym">Nephila maculata</name>
    <dbReference type="NCBI Taxonomy" id="299642"/>
    <lineage>
        <taxon>Eukaryota</taxon>
        <taxon>Metazoa</taxon>
        <taxon>Ecdysozoa</taxon>
        <taxon>Arthropoda</taxon>
        <taxon>Chelicerata</taxon>
        <taxon>Arachnida</taxon>
        <taxon>Araneae</taxon>
        <taxon>Araneomorphae</taxon>
        <taxon>Entelegynae</taxon>
        <taxon>Araneoidea</taxon>
        <taxon>Nephilidae</taxon>
        <taxon>Nephila</taxon>
    </lineage>
</organism>
<comment type="caution">
    <text evidence="5">The sequence shown here is derived from an EMBL/GenBank/DDBJ whole genome shotgun (WGS) entry which is preliminary data.</text>
</comment>
<dbReference type="PANTHER" id="PTHR13393">
    <property type="entry name" value="SAM-DEPENDENT METHYLTRANSFERASE"/>
    <property type="match status" value="1"/>
</dbReference>
<reference evidence="5" key="1">
    <citation type="submission" date="2020-08" db="EMBL/GenBank/DDBJ databases">
        <title>Multicomponent nature underlies the extraordinary mechanical properties of spider dragline silk.</title>
        <authorList>
            <person name="Kono N."/>
            <person name="Nakamura H."/>
            <person name="Mori M."/>
            <person name="Yoshida Y."/>
            <person name="Ohtoshi R."/>
            <person name="Malay A.D."/>
            <person name="Moran D.A.P."/>
            <person name="Tomita M."/>
            <person name="Numata K."/>
            <person name="Arakawa K."/>
        </authorList>
    </citation>
    <scope>NUCLEOTIDE SEQUENCE</scope>
</reference>